<evidence type="ECO:0000256" key="7">
    <source>
        <dbReference type="ARBA" id="ARBA00023237"/>
    </source>
</evidence>
<dbReference type="EMBL" id="AFHG01000052">
    <property type="protein sequence ID" value="EGK70929.1"/>
    <property type="molecule type" value="Genomic_DNA"/>
</dbReference>
<evidence type="ECO:0000256" key="2">
    <source>
        <dbReference type="ARBA" id="ARBA00008163"/>
    </source>
</evidence>
<keyword evidence="4" id="KW-0812">Transmembrane</keyword>
<comment type="similarity">
    <text evidence="2">Belongs to the OmpP1/FadL family.</text>
</comment>
<accession>F5RDE8</accession>
<comment type="subcellular location">
    <subcellularLocation>
        <location evidence="1">Cell outer membrane</location>
        <topology evidence="1">Multi-pass membrane protein</topology>
    </subcellularLocation>
</comment>
<keyword evidence="3" id="KW-1134">Transmembrane beta strand</keyword>
<dbReference type="Proteomes" id="UP000005019">
    <property type="component" value="Unassembled WGS sequence"/>
</dbReference>
<keyword evidence="6" id="KW-0472">Membrane</keyword>
<dbReference type="STRING" id="1000565.METUNv1_02315"/>
<gene>
    <name evidence="9" type="ORF">METUNv1_02315</name>
</gene>
<dbReference type="GO" id="GO:0015483">
    <property type="term" value="F:long-chain fatty acid transporting porin activity"/>
    <property type="evidence" value="ECO:0007669"/>
    <property type="project" value="TreeGrafter"/>
</dbReference>
<proteinExistence type="inferred from homology"/>
<feature type="chain" id="PRO_5003330941" evidence="8">
    <location>
        <begin position="32"/>
        <end position="436"/>
    </location>
</feature>
<dbReference type="OrthoDB" id="19849at2"/>
<evidence type="ECO:0000256" key="6">
    <source>
        <dbReference type="ARBA" id="ARBA00023136"/>
    </source>
</evidence>
<keyword evidence="7" id="KW-0998">Cell outer membrane</keyword>
<evidence type="ECO:0000256" key="4">
    <source>
        <dbReference type="ARBA" id="ARBA00022692"/>
    </source>
</evidence>
<comment type="caution">
    <text evidence="9">The sequence shown here is derived from an EMBL/GenBank/DDBJ whole genome shotgun (WGS) entry which is preliminary data.</text>
</comment>
<dbReference type="InterPro" id="IPR005017">
    <property type="entry name" value="OMPP1/FadL/TodX"/>
</dbReference>
<keyword evidence="10" id="KW-1185">Reference proteome</keyword>
<dbReference type="PANTHER" id="PTHR35093">
    <property type="entry name" value="OUTER MEMBRANE PROTEIN NMB0088-RELATED"/>
    <property type="match status" value="1"/>
</dbReference>
<dbReference type="Pfam" id="PF03349">
    <property type="entry name" value="Toluene_X"/>
    <property type="match status" value="1"/>
</dbReference>
<feature type="signal peptide" evidence="8">
    <location>
        <begin position="1"/>
        <end position="31"/>
    </location>
</feature>
<evidence type="ECO:0000256" key="5">
    <source>
        <dbReference type="ARBA" id="ARBA00022729"/>
    </source>
</evidence>
<organism evidence="9 10">
    <name type="scientific">Methyloversatilis universalis (strain ATCC BAA-1314 / DSM 25237 / JCM 13912 / CCUG 52030 / FAM5)</name>
    <dbReference type="NCBI Taxonomy" id="1000565"/>
    <lineage>
        <taxon>Bacteria</taxon>
        <taxon>Pseudomonadati</taxon>
        <taxon>Pseudomonadota</taxon>
        <taxon>Betaproteobacteria</taxon>
        <taxon>Nitrosomonadales</taxon>
        <taxon>Sterolibacteriaceae</taxon>
        <taxon>Methyloversatilis</taxon>
    </lineage>
</organism>
<reference evidence="9 10" key="1">
    <citation type="journal article" date="2011" name="J. Bacteriol.">
        <title>Genome sequence of Methyloversatilis universalis FAM5T, a methylotrophic representative of the order Rhodocyclales.</title>
        <authorList>
            <person name="Kittichotirat W."/>
            <person name="Good N.M."/>
            <person name="Hall R."/>
            <person name="Bringel F."/>
            <person name="Lajus A."/>
            <person name="Medigue C."/>
            <person name="Smalley N.E."/>
            <person name="Beck D."/>
            <person name="Bumgarner R."/>
            <person name="Vuilleumier S."/>
            <person name="Kalyuzhnaya M.G."/>
        </authorList>
    </citation>
    <scope>NUCLEOTIDE SEQUENCE [LARGE SCALE GENOMIC DNA]</scope>
    <source>
        <strain evidence="10">ATCC BAA-1314 / JCM 13912 / FAM5</strain>
    </source>
</reference>
<sequence>MMQTTQRRATGTAMKVLAIALGALGSTASHAAAFQLLEGNASGLGNAYAGSAAVAEDASTVFFNPAGMTLLPGRNVAFSVDLVRPSAKFSNQGSTVPPGQGVGGNGGDAGDWAGIPAGYMTWQLTDRVTAGLGVGAPFGLKTEYSPDWVGRFHAVKSEIKTVNINPSVAFKVNDVLSLGVGLNFQRIDADLTNMVTNPGLAGSLARGRIKGDDTAWGWNIGALWQVSDSTRIGAAYRSKMDYKLEGTAAFTGLNAGGNVVAGVLNGTRGGKVTADVELPDTATLSVHQKISDRWTMMGDLSWTGWSSLQQLQVVNVNGTVVTTEELRWRDTWRVAFGGTYAYSDAVSLKFGLAWDQTPVRESTRLPRVPDEDRVWLSFGVQWRPDASSAVDVGYAHLFVKDASVNNNGGSALLKGTLVGEYENSVDILGVQYSTRF</sequence>
<evidence type="ECO:0000256" key="8">
    <source>
        <dbReference type="SAM" id="SignalP"/>
    </source>
</evidence>
<dbReference type="GO" id="GO:0009279">
    <property type="term" value="C:cell outer membrane"/>
    <property type="evidence" value="ECO:0007669"/>
    <property type="project" value="UniProtKB-SubCell"/>
</dbReference>
<dbReference type="RefSeq" id="WP_008061808.1">
    <property type="nucleotide sequence ID" value="NZ_AFHG01000052.1"/>
</dbReference>
<keyword evidence="5 8" id="KW-0732">Signal</keyword>
<name>F5RDE8_METUF</name>
<evidence type="ECO:0000313" key="10">
    <source>
        <dbReference type="Proteomes" id="UP000005019"/>
    </source>
</evidence>
<evidence type="ECO:0000256" key="3">
    <source>
        <dbReference type="ARBA" id="ARBA00022452"/>
    </source>
</evidence>
<protein>
    <submittedName>
        <fullName evidence="9">Long-chain fatty acid transport protein</fullName>
    </submittedName>
</protein>
<dbReference type="eggNOG" id="COG2067">
    <property type="taxonomic scope" value="Bacteria"/>
</dbReference>
<dbReference type="PANTHER" id="PTHR35093:SF3">
    <property type="entry name" value="LONG-CHAIN FATTY ACID TRANSPORT PROTEIN"/>
    <property type="match status" value="1"/>
</dbReference>
<dbReference type="AlphaFoldDB" id="F5RDE8"/>
<dbReference type="Gene3D" id="2.40.160.60">
    <property type="entry name" value="Outer membrane protein transport protein (OMPP1/FadL/TodX)"/>
    <property type="match status" value="1"/>
</dbReference>
<evidence type="ECO:0000313" key="9">
    <source>
        <dbReference type="EMBL" id="EGK70929.1"/>
    </source>
</evidence>
<evidence type="ECO:0000256" key="1">
    <source>
        <dbReference type="ARBA" id="ARBA00004571"/>
    </source>
</evidence>
<dbReference type="SUPFAM" id="SSF56935">
    <property type="entry name" value="Porins"/>
    <property type="match status" value="1"/>
</dbReference>